<dbReference type="CDD" id="cd01347">
    <property type="entry name" value="ligand_gated_channel"/>
    <property type="match status" value="1"/>
</dbReference>
<dbReference type="Proteomes" id="UP000007838">
    <property type="component" value="Chromosome"/>
</dbReference>
<feature type="short sequence motif" description="TonB box" evidence="11">
    <location>
        <begin position="73"/>
        <end position="79"/>
    </location>
</feature>
<evidence type="ECO:0000256" key="5">
    <source>
        <dbReference type="ARBA" id="ARBA00022729"/>
    </source>
</evidence>
<feature type="domain" description="TonB-dependent receptor-like beta-barrel" evidence="14">
    <location>
        <begin position="274"/>
        <end position="678"/>
    </location>
</feature>
<feature type="compositionally biased region" description="Polar residues" evidence="13">
    <location>
        <begin position="310"/>
        <end position="320"/>
    </location>
</feature>
<dbReference type="InterPro" id="IPR036942">
    <property type="entry name" value="Beta-barrel_TonB_sf"/>
</dbReference>
<dbReference type="PANTHER" id="PTHR30069">
    <property type="entry name" value="TONB-DEPENDENT OUTER MEMBRANE RECEPTOR"/>
    <property type="match status" value="1"/>
</dbReference>
<protein>
    <submittedName>
        <fullName evidence="16">Iron-regulated outer membrane virulence protein</fullName>
    </submittedName>
</protein>
<keyword evidence="8 10" id="KW-0472">Membrane</keyword>
<evidence type="ECO:0000256" key="11">
    <source>
        <dbReference type="PROSITE-ProRule" id="PRU10143"/>
    </source>
</evidence>
<dbReference type="GO" id="GO:0009279">
    <property type="term" value="C:cell outer membrane"/>
    <property type="evidence" value="ECO:0007669"/>
    <property type="project" value="UniProtKB-SubCell"/>
</dbReference>
<dbReference type="SUPFAM" id="SSF56935">
    <property type="entry name" value="Porins"/>
    <property type="match status" value="1"/>
</dbReference>
<organism evidence="16 17">
    <name type="scientific">Enterobacter ludwigii</name>
    <dbReference type="NCBI Taxonomy" id="299767"/>
    <lineage>
        <taxon>Bacteria</taxon>
        <taxon>Pseudomonadati</taxon>
        <taxon>Pseudomonadota</taxon>
        <taxon>Gammaproteobacteria</taxon>
        <taxon>Enterobacterales</taxon>
        <taxon>Enterobacteriaceae</taxon>
        <taxon>Enterobacter</taxon>
        <taxon>Enterobacter cloacae complex</taxon>
    </lineage>
</organism>
<dbReference type="Gene3D" id="2.170.130.10">
    <property type="entry name" value="TonB-dependent receptor, plug domain"/>
    <property type="match status" value="1"/>
</dbReference>
<dbReference type="HOGENOM" id="CLU_008287_18_2_6"/>
<evidence type="ECO:0000256" key="6">
    <source>
        <dbReference type="ARBA" id="ARBA00023065"/>
    </source>
</evidence>
<evidence type="ECO:0000256" key="10">
    <source>
        <dbReference type="PROSITE-ProRule" id="PRU01360"/>
    </source>
</evidence>
<evidence type="ECO:0000256" key="3">
    <source>
        <dbReference type="ARBA" id="ARBA00022452"/>
    </source>
</evidence>
<evidence type="ECO:0000256" key="12">
    <source>
        <dbReference type="RuleBase" id="RU003357"/>
    </source>
</evidence>
<dbReference type="KEGG" id="eec:EcWSU1_03070"/>
<keyword evidence="4 10" id="KW-0812">Transmembrane</keyword>
<evidence type="ECO:0000256" key="1">
    <source>
        <dbReference type="ARBA" id="ARBA00004571"/>
    </source>
</evidence>
<reference evidence="16 17" key="1">
    <citation type="journal article" date="2011" name="Stand. Genomic Sci.">
        <title>Complete genome of the onion pathogen Enterobacter cloacae EcWSU1.</title>
        <authorList>
            <person name="Humann J.L."/>
            <person name="Wildung M."/>
            <person name="Cheng C.H."/>
            <person name="Lee T."/>
            <person name="Stewart J.E."/>
            <person name="Drew J.C."/>
            <person name="Triplett E.W."/>
            <person name="Main D."/>
            <person name="Schroeder B.K."/>
        </authorList>
    </citation>
    <scope>NUCLEOTIDE SEQUENCE [LARGE SCALE GENOMIC DNA]</scope>
    <source>
        <strain evidence="16 17">EcWSU1</strain>
    </source>
</reference>
<dbReference type="GO" id="GO:0044718">
    <property type="term" value="P:siderophore transmembrane transport"/>
    <property type="evidence" value="ECO:0007669"/>
    <property type="project" value="TreeGrafter"/>
</dbReference>
<dbReference type="Gene3D" id="2.40.170.20">
    <property type="entry name" value="TonB-dependent receptor, beta-barrel domain"/>
    <property type="match status" value="1"/>
</dbReference>
<keyword evidence="5" id="KW-0732">Signal</keyword>
<evidence type="ECO:0000313" key="17">
    <source>
        <dbReference type="Proteomes" id="UP000007838"/>
    </source>
</evidence>
<gene>
    <name evidence="16" type="primary">irgA</name>
    <name evidence="16" type="ORF">EcWSU1_03070</name>
</gene>
<evidence type="ECO:0000256" key="9">
    <source>
        <dbReference type="ARBA" id="ARBA00023237"/>
    </source>
</evidence>
<dbReference type="PROSITE" id="PS00430">
    <property type="entry name" value="TONB_DEPENDENT_REC_1"/>
    <property type="match status" value="1"/>
</dbReference>
<evidence type="ECO:0000256" key="2">
    <source>
        <dbReference type="ARBA" id="ARBA00022448"/>
    </source>
</evidence>
<feature type="region of interest" description="Disordered" evidence="13">
    <location>
        <begin position="297"/>
        <end position="321"/>
    </location>
</feature>
<comment type="similarity">
    <text evidence="10 12">Belongs to the TonB-dependent receptor family.</text>
</comment>
<dbReference type="InterPro" id="IPR012910">
    <property type="entry name" value="Plug_dom"/>
</dbReference>
<evidence type="ECO:0000256" key="8">
    <source>
        <dbReference type="ARBA" id="ARBA00023136"/>
    </source>
</evidence>
<evidence type="ECO:0000256" key="7">
    <source>
        <dbReference type="ARBA" id="ARBA00023077"/>
    </source>
</evidence>
<keyword evidence="2 10" id="KW-0813">Transport</keyword>
<evidence type="ECO:0000313" key="16">
    <source>
        <dbReference type="EMBL" id="AEW74498.1"/>
    </source>
</evidence>
<dbReference type="Pfam" id="PF00593">
    <property type="entry name" value="TonB_dep_Rec_b-barrel"/>
    <property type="match status" value="1"/>
</dbReference>
<dbReference type="EMBL" id="CP002886">
    <property type="protein sequence ID" value="AEW74498.1"/>
    <property type="molecule type" value="Genomic_DNA"/>
</dbReference>
<dbReference type="PROSITE" id="PS52016">
    <property type="entry name" value="TONB_DEPENDENT_REC_3"/>
    <property type="match status" value="1"/>
</dbReference>
<dbReference type="InterPro" id="IPR010916">
    <property type="entry name" value="TonB_box_CS"/>
</dbReference>
<dbReference type="InterPro" id="IPR039426">
    <property type="entry name" value="TonB-dep_rcpt-like"/>
</dbReference>
<dbReference type="eggNOG" id="COG4771">
    <property type="taxonomic scope" value="Bacteria"/>
</dbReference>
<dbReference type="Pfam" id="PF07715">
    <property type="entry name" value="Plug"/>
    <property type="match status" value="1"/>
</dbReference>
<keyword evidence="7 11" id="KW-0798">TonB box</keyword>
<feature type="domain" description="TonB-dependent receptor plug" evidence="15">
    <location>
        <begin position="85"/>
        <end position="195"/>
    </location>
</feature>
<keyword evidence="9 10" id="KW-0998">Cell outer membrane</keyword>
<evidence type="ECO:0000259" key="14">
    <source>
        <dbReference type="Pfam" id="PF00593"/>
    </source>
</evidence>
<evidence type="ECO:0000256" key="13">
    <source>
        <dbReference type="SAM" id="MobiDB-lite"/>
    </source>
</evidence>
<comment type="subcellular location">
    <subcellularLocation>
        <location evidence="1 10">Cell outer membrane</location>
        <topology evidence="1 10">Multi-pass membrane protein</topology>
    </subcellularLocation>
</comment>
<dbReference type="PANTHER" id="PTHR30069:SF53">
    <property type="entry name" value="COLICIN I RECEPTOR-RELATED"/>
    <property type="match status" value="1"/>
</dbReference>
<dbReference type="InterPro" id="IPR037066">
    <property type="entry name" value="Plug_dom_sf"/>
</dbReference>
<keyword evidence="3 10" id="KW-1134">Transmembrane beta strand</keyword>
<dbReference type="NCBIfam" id="NF010038">
    <property type="entry name" value="PRK13513.1"/>
    <property type="match status" value="1"/>
</dbReference>
<name>G8LJV0_9ENTR</name>
<accession>G8LJV0</accession>
<evidence type="ECO:0000259" key="15">
    <source>
        <dbReference type="Pfam" id="PF07715"/>
    </source>
</evidence>
<dbReference type="InterPro" id="IPR000531">
    <property type="entry name" value="Beta-barrel_TonB"/>
</dbReference>
<proteinExistence type="inferred from homology"/>
<dbReference type="GO" id="GO:0015344">
    <property type="term" value="F:siderophore uptake transmembrane transporter activity"/>
    <property type="evidence" value="ECO:0007669"/>
    <property type="project" value="TreeGrafter"/>
</dbReference>
<evidence type="ECO:0000256" key="4">
    <source>
        <dbReference type="ARBA" id="ARBA00022692"/>
    </source>
</evidence>
<sequence length="705" mass="78465">MFTISHSFVQFQALLHHKEFLQDKYIQFSGLPDGVFFFLIWNVQMTIPRVTLLAVAISAAMLSPLAHAADPDTVVVTATGFEQKIQNAPASISVISKQQIEDKAYRDVTDALKDVPGVVVTGGGSSSDISIRGMASQYTLFLVNGKRVSTRSTRPNSDNSGIEQGWLPPLESIERIEVIRGPMSSLYGSDAMGGVINIITKKVSNTKAWTGSLHGDATFQENHDSGDIFQTNAYASGPLIDGLLGAKVTGLLSRRAEDQILNGFNEQKMRNGGVTLNFTPDEQNDFDLDFARELQDRNSTPGKSKATETCRGTTCTPNSKSETRYEHTTYSLTHSGYYSDFNTTSYIQQEETNNPVRKMRSYNTTFNNQNQIFLGDHTLTLGGQYRYEKLRDNGNQLEAADGLNKLTRWSWALFAEDEWAMTDSFTATGGLRMDKDQNYGTNWTPRGYGVWHLAEQWTLKGGVSAGYRAPDLRQSSASWGQATGGGRLDGMIVGNPDLKPEKSLSEEIALLWDNNDSLNAGVTLFNTDFKNKITEVRRCNSSADPACTIGGHAYDFVSDRVNVDKANMRGVESTFGWKITRNVNWTANYTYTESEQKSGQFSGKPLNKMPKHMFNTTLDWQATQDVGFWSRLNFRGKSSEYLSRTSMSQGTPSYTQVDVGLRYNANKNLLVTAGVYNVLDKQIDYETYDTVLDGRRYTVGMTYSF</sequence>
<keyword evidence="6" id="KW-0406">Ion transport</keyword>
<dbReference type="AlphaFoldDB" id="G8LJV0"/>